<dbReference type="PANTHER" id="PTHR12486">
    <property type="entry name" value="APRATAXIN-RELATED"/>
    <property type="match status" value="1"/>
</dbReference>
<evidence type="ECO:0000313" key="7">
    <source>
        <dbReference type="EMBL" id="KIM39309.1"/>
    </source>
</evidence>
<evidence type="ECO:0000313" key="8">
    <source>
        <dbReference type="Proteomes" id="UP000053424"/>
    </source>
</evidence>
<keyword evidence="1" id="KW-0547">Nucleotide-binding</keyword>
<evidence type="ECO:0000256" key="4">
    <source>
        <dbReference type="PIRSR" id="PIRSR601310-3"/>
    </source>
</evidence>
<dbReference type="InterPro" id="IPR036265">
    <property type="entry name" value="HIT-like_sf"/>
</dbReference>
<sequence>MVVFLSCLIASFKPKVQNYNAEGIEQPFLPSCTFCNASIENGFNIIYEDESLMAFEDRKPASLYHFLVIPKRHIESVRSLERPDVELVQKMESVGHTLLSNFGIPLSMQKMGFHIPPFNSVYHLHLHVQGLPYLSNSRARQYPVSPGNGGYSKGLSWFVDVQQTVEILQRGRRVGVLPC</sequence>
<keyword evidence="2" id="KW-0378">Hydrolase</keyword>
<dbReference type="InterPro" id="IPR011146">
    <property type="entry name" value="HIT-like"/>
</dbReference>
<dbReference type="GO" id="GO:0016787">
    <property type="term" value="F:hydrolase activity"/>
    <property type="evidence" value="ECO:0007669"/>
    <property type="project" value="UniProtKB-KW"/>
</dbReference>
<dbReference type="HOGENOM" id="CLU_056776_4_1_1"/>
<dbReference type="OrthoDB" id="1915375at2759"/>
<feature type="domain" description="HIT" evidence="6">
    <location>
        <begin position="30"/>
        <end position="140"/>
    </location>
</feature>
<dbReference type="Proteomes" id="UP000053424">
    <property type="component" value="Unassembled WGS sequence"/>
</dbReference>
<dbReference type="Gene3D" id="3.30.428.10">
    <property type="entry name" value="HIT-like"/>
    <property type="match status" value="1"/>
</dbReference>
<organism evidence="7 8">
    <name type="scientific">Hebeloma cylindrosporum</name>
    <dbReference type="NCBI Taxonomy" id="76867"/>
    <lineage>
        <taxon>Eukaryota</taxon>
        <taxon>Fungi</taxon>
        <taxon>Dikarya</taxon>
        <taxon>Basidiomycota</taxon>
        <taxon>Agaricomycotina</taxon>
        <taxon>Agaricomycetes</taxon>
        <taxon>Agaricomycetidae</taxon>
        <taxon>Agaricales</taxon>
        <taxon>Agaricineae</taxon>
        <taxon>Hymenogastraceae</taxon>
        <taxon>Hebeloma</taxon>
    </lineage>
</organism>
<feature type="active site" description="Tele-AMP-histidine intermediate" evidence="3">
    <location>
        <position position="125"/>
    </location>
</feature>
<reference evidence="8" key="2">
    <citation type="submission" date="2015-01" db="EMBL/GenBank/DDBJ databases">
        <title>Evolutionary Origins and Diversification of the Mycorrhizal Mutualists.</title>
        <authorList>
            <consortium name="DOE Joint Genome Institute"/>
            <consortium name="Mycorrhizal Genomics Consortium"/>
            <person name="Kohler A."/>
            <person name="Kuo A."/>
            <person name="Nagy L.G."/>
            <person name="Floudas D."/>
            <person name="Copeland A."/>
            <person name="Barry K.W."/>
            <person name="Cichocki N."/>
            <person name="Veneault-Fourrey C."/>
            <person name="LaButti K."/>
            <person name="Lindquist E.A."/>
            <person name="Lipzen A."/>
            <person name="Lundell T."/>
            <person name="Morin E."/>
            <person name="Murat C."/>
            <person name="Riley R."/>
            <person name="Ohm R."/>
            <person name="Sun H."/>
            <person name="Tunlid A."/>
            <person name="Henrissat B."/>
            <person name="Grigoriev I.V."/>
            <person name="Hibbett D.S."/>
            <person name="Martin F."/>
        </authorList>
    </citation>
    <scope>NUCLEOTIDE SEQUENCE [LARGE SCALE GENOMIC DNA]</scope>
    <source>
        <strain evidence="8">h7</strain>
    </source>
</reference>
<dbReference type="EMBL" id="KN831786">
    <property type="protein sequence ID" value="KIM39309.1"/>
    <property type="molecule type" value="Genomic_DNA"/>
</dbReference>
<dbReference type="PROSITE" id="PS51084">
    <property type="entry name" value="HIT_2"/>
    <property type="match status" value="1"/>
</dbReference>
<dbReference type="PRINTS" id="PR00332">
    <property type="entry name" value="HISTRIAD"/>
</dbReference>
<dbReference type="InterPro" id="IPR001310">
    <property type="entry name" value="Histidine_triad_HIT"/>
</dbReference>
<protein>
    <recommendedName>
        <fullName evidence="6">HIT domain-containing protein</fullName>
    </recommendedName>
</protein>
<evidence type="ECO:0000259" key="6">
    <source>
        <dbReference type="PROSITE" id="PS51084"/>
    </source>
</evidence>
<dbReference type="AlphaFoldDB" id="A0A0C3C4X0"/>
<accession>A0A0C3C4X0</accession>
<dbReference type="PANTHER" id="PTHR12486:SF5">
    <property type="entry name" value="ADENOSINE 5'-MONOPHOSPHORAMIDASE HINT3"/>
    <property type="match status" value="1"/>
</dbReference>
<evidence type="ECO:0000256" key="5">
    <source>
        <dbReference type="PROSITE-ProRule" id="PRU00464"/>
    </source>
</evidence>
<reference evidence="7 8" key="1">
    <citation type="submission" date="2014-04" db="EMBL/GenBank/DDBJ databases">
        <authorList>
            <consortium name="DOE Joint Genome Institute"/>
            <person name="Kuo A."/>
            <person name="Gay G."/>
            <person name="Dore J."/>
            <person name="Kohler A."/>
            <person name="Nagy L.G."/>
            <person name="Floudas D."/>
            <person name="Copeland A."/>
            <person name="Barry K.W."/>
            <person name="Cichocki N."/>
            <person name="Veneault-Fourrey C."/>
            <person name="LaButti K."/>
            <person name="Lindquist E.A."/>
            <person name="Lipzen A."/>
            <person name="Lundell T."/>
            <person name="Morin E."/>
            <person name="Murat C."/>
            <person name="Sun H."/>
            <person name="Tunlid A."/>
            <person name="Henrissat B."/>
            <person name="Grigoriev I.V."/>
            <person name="Hibbett D.S."/>
            <person name="Martin F."/>
            <person name="Nordberg H.P."/>
            <person name="Cantor M.N."/>
            <person name="Hua S.X."/>
        </authorList>
    </citation>
    <scope>NUCLEOTIDE SEQUENCE [LARGE SCALE GENOMIC DNA]</scope>
    <source>
        <strain evidence="8">h7</strain>
    </source>
</reference>
<dbReference type="SUPFAM" id="SSF54197">
    <property type="entry name" value="HIT-like"/>
    <property type="match status" value="1"/>
</dbReference>
<dbReference type="STRING" id="686832.A0A0C3C4X0"/>
<feature type="short sequence motif" description="Histidine triad motif" evidence="4 5">
    <location>
        <begin position="123"/>
        <end position="127"/>
    </location>
</feature>
<dbReference type="GO" id="GO:0000166">
    <property type="term" value="F:nucleotide binding"/>
    <property type="evidence" value="ECO:0007669"/>
    <property type="project" value="UniProtKB-KW"/>
</dbReference>
<evidence type="ECO:0000256" key="1">
    <source>
        <dbReference type="ARBA" id="ARBA00022741"/>
    </source>
</evidence>
<dbReference type="Pfam" id="PF11969">
    <property type="entry name" value="DcpS_C"/>
    <property type="match status" value="1"/>
</dbReference>
<gene>
    <name evidence="7" type="ORF">M413DRAFT_447252</name>
</gene>
<proteinExistence type="predicted"/>
<keyword evidence="8" id="KW-1185">Reference proteome</keyword>
<name>A0A0C3C4X0_HEBCY</name>
<evidence type="ECO:0000256" key="3">
    <source>
        <dbReference type="PIRSR" id="PIRSR601310-1"/>
    </source>
</evidence>
<evidence type="ECO:0000256" key="2">
    <source>
        <dbReference type="ARBA" id="ARBA00022801"/>
    </source>
</evidence>